<protein>
    <submittedName>
        <fullName evidence="1">Rpn family recombination-promoting nuclease/putative transposase</fullName>
    </submittedName>
</protein>
<comment type="caution">
    <text evidence="1">The sequence shown here is derived from an EMBL/GenBank/DDBJ whole genome shotgun (WGS) entry which is preliminary data.</text>
</comment>
<proteinExistence type="predicted"/>
<gene>
    <name evidence="1" type="ORF">LKD47_11120</name>
</gene>
<dbReference type="AlphaFoldDB" id="A0AAW4WL54"/>
<dbReference type="RefSeq" id="WP_227710492.1">
    <property type="nucleotide sequence ID" value="NZ_JAJEQW010000012.1"/>
</dbReference>
<sequence length="299" mass="34034">MKTLEELNLVDDFLVNSLTSHKIYGEQSARYILECILRRQIGKLTVVPQRFFCGENTETHGIRLDVYLDEENGEIFDIEPDQNDGKEEIVSLPRRVRFYHAKIDAGNLTAGDTYGSLRNVIVIFITTYDPFGLNRMVYTIKNGCIEVPELEYGDGAQTIFLYTRGREGNPPEELKQLLHYMEHSSIENAPSENLKKLHRMVTAVKRDGEVGLAYMKSFEREERIRKQGEAEGRKAGLEEGKKAGLEEGLQEGKEVEIIKLGSKFGKSDAEILALLQEELQITEEQAKQVLEKYGKTLDL</sequence>
<evidence type="ECO:0000313" key="2">
    <source>
        <dbReference type="Proteomes" id="UP001198893"/>
    </source>
</evidence>
<dbReference type="Proteomes" id="UP001198893">
    <property type="component" value="Unassembled WGS sequence"/>
</dbReference>
<dbReference type="InterPro" id="IPR010106">
    <property type="entry name" value="RpnA"/>
</dbReference>
<accession>A0AAW4WL54</accession>
<organism evidence="1 2">
    <name type="scientific">Roseburia amylophila</name>
    <dbReference type="NCBI Taxonomy" id="2981794"/>
    <lineage>
        <taxon>Bacteria</taxon>
        <taxon>Bacillati</taxon>
        <taxon>Bacillota</taxon>
        <taxon>Clostridia</taxon>
        <taxon>Lachnospirales</taxon>
        <taxon>Lachnospiraceae</taxon>
        <taxon>Roseburia</taxon>
    </lineage>
</organism>
<dbReference type="Pfam" id="PF12784">
    <property type="entry name" value="PDDEXK_2"/>
    <property type="match status" value="1"/>
</dbReference>
<reference evidence="1" key="1">
    <citation type="submission" date="2021-10" db="EMBL/GenBank/DDBJ databases">
        <title>Anaerobic single-cell dispensing facilitates the cultivation of human gut bacteria.</title>
        <authorList>
            <person name="Afrizal A."/>
        </authorList>
    </citation>
    <scope>NUCLEOTIDE SEQUENCE</scope>
    <source>
        <strain evidence="1">CLA-AA-H204</strain>
    </source>
</reference>
<dbReference type="EMBL" id="JAJEQW010000012">
    <property type="protein sequence ID" value="MCC2242850.1"/>
    <property type="molecule type" value="Genomic_DNA"/>
</dbReference>
<dbReference type="NCBIfam" id="TIGR01784">
    <property type="entry name" value="T_den_put_tspse"/>
    <property type="match status" value="1"/>
</dbReference>
<name>A0AAW4WL54_9FIRM</name>
<evidence type="ECO:0000313" key="1">
    <source>
        <dbReference type="EMBL" id="MCC2242850.1"/>
    </source>
</evidence>